<evidence type="ECO:0000313" key="8">
    <source>
        <dbReference type="EMBL" id="QXO93747.1"/>
    </source>
</evidence>
<protein>
    <submittedName>
        <fullName evidence="8">MFS transporter</fullName>
    </submittedName>
</protein>
<keyword evidence="3 6" id="KW-0812">Transmembrane</keyword>
<comment type="subcellular location">
    <subcellularLocation>
        <location evidence="1">Membrane</location>
        <topology evidence="1">Multi-pass membrane protein</topology>
    </subcellularLocation>
</comment>
<evidence type="ECO:0000256" key="5">
    <source>
        <dbReference type="ARBA" id="ARBA00023136"/>
    </source>
</evidence>
<dbReference type="GO" id="GO:0016020">
    <property type="term" value="C:membrane"/>
    <property type="evidence" value="ECO:0007669"/>
    <property type="project" value="UniProtKB-SubCell"/>
</dbReference>
<dbReference type="PANTHER" id="PTHR42718:SF9">
    <property type="entry name" value="MAJOR FACILITATOR SUPERFAMILY MULTIDRUG TRANSPORTER MFSC"/>
    <property type="match status" value="1"/>
</dbReference>
<evidence type="ECO:0000256" key="3">
    <source>
        <dbReference type="ARBA" id="ARBA00022692"/>
    </source>
</evidence>
<keyword evidence="5 6" id="KW-0472">Membrane</keyword>
<evidence type="ECO:0000313" key="9">
    <source>
        <dbReference type="Proteomes" id="UP000694228"/>
    </source>
</evidence>
<organism evidence="8 9">
    <name type="scientific">Methanospirillum hungatei</name>
    <dbReference type="NCBI Taxonomy" id="2203"/>
    <lineage>
        <taxon>Archaea</taxon>
        <taxon>Methanobacteriati</taxon>
        <taxon>Methanobacteriota</taxon>
        <taxon>Stenosarchaea group</taxon>
        <taxon>Methanomicrobia</taxon>
        <taxon>Methanomicrobiales</taxon>
        <taxon>Methanospirillaceae</taxon>
        <taxon>Methanospirillum</taxon>
    </lineage>
</organism>
<name>A0A8F5ZDI0_METHU</name>
<feature type="transmembrane region" description="Helical" evidence="6">
    <location>
        <begin position="15"/>
        <end position="39"/>
    </location>
</feature>
<dbReference type="Proteomes" id="UP000694228">
    <property type="component" value="Chromosome"/>
</dbReference>
<dbReference type="GO" id="GO:0022857">
    <property type="term" value="F:transmembrane transporter activity"/>
    <property type="evidence" value="ECO:0007669"/>
    <property type="project" value="InterPro"/>
</dbReference>
<accession>A0A8F5ZDI0</accession>
<dbReference type="PROSITE" id="PS50850">
    <property type="entry name" value="MFS"/>
    <property type="match status" value="1"/>
</dbReference>
<feature type="transmembrane region" description="Helical" evidence="6">
    <location>
        <begin position="51"/>
        <end position="71"/>
    </location>
</feature>
<feature type="transmembrane region" description="Helical" evidence="6">
    <location>
        <begin position="108"/>
        <end position="129"/>
    </location>
</feature>
<dbReference type="OrthoDB" id="117970at2157"/>
<dbReference type="PANTHER" id="PTHR42718">
    <property type="entry name" value="MAJOR FACILITATOR SUPERFAMILY MULTIDRUG TRANSPORTER MFSC"/>
    <property type="match status" value="1"/>
</dbReference>
<evidence type="ECO:0000256" key="2">
    <source>
        <dbReference type="ARBA" id="ARBA00022448"/>
    </source>
</evidence>
<evidence type="ECO:0000256" key="6">
    <source>
        <dbReference type="SAM" id="Phobius"/>
    </source>
</evidence>
<evidence type="ECO:0000259" key="7">
    <source>
        <dbReference type="PROSITE" id="PS50850"/>
    </source>
</evidence>
<dbReference type="AlphaFoldDB" id="A0A8F5ZDI0"/>
<evidence type="ECO:0000256" key="1">
    <source>
        <dbReference type="ARBA" id="ARBA00004141"/>
    </source>
</evidence>
<dbReference type="Pfam" id="PF07690">
    <property type="entry name" value="MFS_1"/>
    <property type="match status" value="1"/>
</dbReference>
<keyword evidence="2" id="KW-0813">Transport</keyword>
<feature type="domain" description="Major facilitator superfamily (MFS) profile" evidence="7">
    <location>
        <begin position="17"/>
        <end position="185"/>
    </location>
</feature>
<sequence>MSQPDSPPKMSSKELLIVLVISLGSFMAGLDATIVNIALPSIAKSFDVPTVITSWVLNAYLIILVCLLLAAAKIGDMKGYKPVFIIGFAIFIIGSALCAMAPAVELLIFFRMIQAVGGAIIAALGSVMTQVAAHTIKPSELACGFDAAFIFCIGIQIIGLLLILAVKEKKENDSTGGAYATEESS</sequence>
<gene>
    <name evidence="8" type="ORF">KSK55_10320</name>
</gene>
<evidence type="ECO:0000256" key="4">
    <source>
        <dbReference type="ARBA" id="ARBA00022989"/>
    </source>
</evidence>
<proteinExistence type="predicted"/>
<feature type="transmembrane region" description="Helical" evidence="6">
    <location>
        <begin position="83"/>
        <end position="102"/>
    </location>
</feature>
<dbReference type="EMBL" id="CP077107">
    <property type="protein sequence ID" value="QXO93747.1"/>
    <property type="molecule type" value="Genomic_DNA"/>
</dbReference>
<reference evidence="8 9" key="1">
    <citation type="submission" date="2021-06" db="EMBL/GenBank/DDBJ databases">
        <title>Complete genome sequence of the secondary alcohol utilizing methanogen Methanospirillum hungatei strain GP1.</title>
        <authorList>
            <person name="Day L.A."/>
            <person name="Costa K.C."/>
        </authorList>
    </citation>
    <scope>NUCLEOTIDE SEQUENCE [LARGE SCALE GENOMIC DNA]</scope>
    <source>
        <strain evidence="8 9">GP1</strain>
    </source>
</reference>
<keyword evidence="4 6" id="KW-1133">Transmembrane helix</keyword>
<dbReference type="InterPro" id="IPR020846">
    <property type="entry name" value="MFS_dom"/>
</dbReference>
<feature type="transmembrane region" description="Helical" evidence="6">
    <location>
        <begin position="141"/>
        <end position="166"/>
    </location>
</feature>
<dbReference type="InterPro" id="IPR011701">
    <property type="entry name" value="MFS"/>
</dbReference>